<sequence>MSVVQEMVHRCVHPLTKITANQVIWKNTSGSAKLRTLIPNDDAQWQLALDPCSDKAANFHSIKIAPSSSFKNRTNLEQAAKLTLKLHMQDPNWEFAEIIFNPDASTRVYMERPSDSPPEEKLITAQVDLSERKLATLVIDVPALHPQLDLSSNAPIFEFFIRGKHLKTGRYFCTEEINIFV</sequence>
<dbReference type="AlphaFoldDB" id="A0A167L7B5"/>
<dbReference type="Proteomes" id="UP000076661">
    <property type="component" value="Unassembled WGS sequence"/>
</dbReference>
<dbReference type="RefSeq" id="WP_063381962.1">
    <property type="nucleotide sequence ID" value="NZ_AUXX01000031.1"/>
</dbReference>
<dbReference type="EMBL" id="AUXX01000031">
    <property type="protein sequence ID" value="KZN63933.1"/>
    <property type="molecule type" value="Genomic_DNA"/>
</dbReference>
<reference evidence="1 2" key="1">
    <citation type="submission" date="2013-07" db="EMBL/GenBank/DDBJ databases">
        <title>Comparative Genomic and Metabolomic Analysis of Twelve Strains of Pseudoalteromonas luteoviolacea.</title>
        <authorList>
            <person name="Vynne N.G."/>
            <person name="Mansson M."/>
            <person name="Gram L."/>
        </authorList>
    </citation>
    <scope>NUCLEOTIDE SEQUENCE [LARGE SCALE GENOMIC DNA]</scope>
    <source>
        <strain evidence="1 2">S4060-1</strain>
    </source>
</reference>
<proteinExistence type="predicted"/>
<organism evidence="1 2">
    <name type="scientific">Pseudoalteromonas luteoviolacea S4060-1</name>
    <dbReference type="NCBI Taxonomy" id="1365257"/>
    <lineage>
        <taxon>Bacteria</taxon>
        <taxon>Pseudomonadati</taxon>
        <taxon>Pseudomonadota</taxon>
        <taxon>Gammaproteobacteria</taxon>
        <taxon>Alteromonadales</taxon>
        <taxon>Pseudoalteromonadaceae</taxon>
        <taxon>Pseudoalteromonas</taxon>
    </lineage>
</organism>
<comment type="caution">
    <text evidence="1">The sequence shown here is derived from an EMBL/GenBank/DDBJ whole genome shotgun (WGS) entry which is preliminary data.</text>
</comment>
<dbReference type="PATRIC" id="fig|1365257.3.peg.3538"/>
<gene>
    <name evidence="1" type="ORF">N478_23585</name>
</gene>
<protein>
    <submittedName>
        <fullName evidence="1">Uncharacterized protein</fullName>
    </submittedName>
</protein>
<name>A0A167L7B5_9GAMM</name>
<evidence type="ECO:0000313" key="2">
    <source>
        <dbReference type="Proteomes" id="UP000076661"/>
    </source>
</evidence>
<accession>A0A167L7B5</accession>
<evidence type="ECO:0000313" key="1">
    <source>
        <dbReference type="EMBL" id="KZN63933.1"/>
    </source>
</evidence>